<dbReference type="Proteomes" id="UP000237310">
    <property type="component" value="Unassembled WGS sequence"/>
</dbReference>
<protein>
    <recommendedName>
        <fullName evidence="3">Lipoprotein</fullName>
    </recommendedName>
</protein>
<evidence type="ECO:0000313" key="2">
    <source>
        <dbReference type="Proteomes" id="UP000237310"/>
    </source>
</evidence>
<proteinExistence type="predicted"/>
<evidence type="ECO:0000313" key="1">
    <source>
        <dbReference type="EMBL" id="POY40636.1"/>
    </source>
</evidence>
<dbReference type="AlphaFoldDB" id="A0A2S5ADN7"/>
<sequence length="181" mass="21382">MKKFISYLIIIITYSCIPLKIAPSIEGEKITNAKKFKKDLPNFYGFIFEDTKKANEFYNFINTKYNLKHINVESNVPIIINNNTYYLSFFERERTTKTLNLVPIAIDADRNSKGKDPILEDLYTSRTGSWYLVLTVTDPEIKDCLNPNYPQREEIIKHLKMLRDEYFTTSNYMESYLKMKP</sequence>
<comment type="caution">
    <text evidence="1">The sequence shown here is derived from an EMBL/GenBank/DDBJ whole genome shotgun (WGS) entry which is preliminary data.</text>
</comment>
<evidence type="ECO:0008006" key="3">
    <source>
        <dbReference type="Google" id="ProtNLM"/>
    </source>
</evidence>
<dbReference type="PROSITE" id="PS51257">
    <property type="entry name" value="PROKAR_LIPOPROTEIN"/>
    <property type="match status" value="1"/>
</dbReference>
<dbReference type="RefSeq" id="WP_103804822.1">
    <property type="nucleotide sequence ID" value="NZ_PQVG01000002.1"/>
</dbReference>
<keyword evidence="2" id="KW-1185">Reference proteome</keyword>
<name>A0A2S5ADN7_9FLAO</name>
<gene>
    <name evidence="1" type="ORF">C3L50_03830</name>
</gene>
<accession>A0A2S5ADN7</accession>
<dbReference type="OrthoDB" id="1164799at2"/>
<dbReference type="EMBL" id="PQVG01000002">
    <property type="protein sequence ID" value="POY40636.1"/>
    <property type="molecule type" value="Genomic_DNA"/>
</dbReference>
<reference evidence="1 2" key="1">
    <citation type="submission" date="2018-01" db="EMBL/GenBank/DDBJ databases">
        <authorList>
            <person name="Gaut B.S."/>
            <person name="Morton B.R."/>
            <person name="Clegg M.T."/>
            <person name="Duvall M.R."/>
        </authorList>
    </citation>
    <scope>NUCLEOTIDE SEQUENCE [LARGE SCALE GENOMIC DNA]</scope>
    <source>
        <strain evidence="1 2">HR-AY</strain>
    </source>
</reference>
<organism evidence="1 2">
    <name type="scientific">Flavobacterium alvei</name>
    <dbReference type="NCBI Taxonomy" id="2080416"/>
    <lineage>
        <taxon>Bacteria</taxon>
        <taxon>Pseudomonadati</taxon>
        <taxon>Bacteroidota</taxon>
        <taxon>Flavobacteriia</taxon>
        <taxon>Flavobacteriales</taxon>
        <taxon>Flavobacteriaceae</taxon>
        <taxon>Flavobacterium</taxon>
    </lineage>
</organism>